<dbReference type="InterPro" id="IPR036388">
    <property type="entry name" value="WH-like_DNA-bd_sf"/>
</dbReference>
<feature type="DNA-binding region" description="OmpR/PhoB-type" evidence="2">
    <location>
        <begin position="137"/>
        <end position="234"/>
    </location>
</feature>
<dbReference type="InterPro" id="IPR039420">
    <property type="entry name" value="WalR-like"/>
</dbReference>
<reference evidence="4 5" key="1">
    <citation type="submission" date="2010-04" db="EMBL/GenBank/DDBJ databases">
        <authorList>
            <person name="Muzny D."/>
            <person name="Qin X."/>
            <person name="Deng J."/>
            <person name="Jiang H."/>
            <person name="Liu Y."/>
            <person name="Qu J."/>
            <person name="Song X.-Z."/>
            <person name="Zhang L."/>
            <person name="Thornton R."/>
            <person name="Coyle M."/>
            <person name="Francisco L."/>
            <person name="Jackson L."/>
            <person name="Javaid M."/>
            <person name="Korchina V."/>
            <person name="Kovar C."/>
            <person name="Mata R."/>
            <person name="Mathew T."/>
            <person name="Ngo R."/>
            <person name="Nguyen L."/>
            <person name="Nguyen N."/>
            <person name="Okwuonu G."/>
            <person name="Ongeri F."/>
            <person name="Pham C."/>
            <person name="Simmons D."/>
            <person name="Wilczek-Boney K."/>
            <person name="Hale W."/>
            <person name="Jakkamsetti A."/>
            <person name="Pham P."/>
            <person name="Ruth R."/>
            <person name="San Lucas F."/>
            <person name="Warren J."/>
            <person name="Zhang J."/>
            <person name="Zhao Z."/>
            <person name="Zhou C."/>
            <person name="Zhu D."/>
            <person name="Lee S."/>
            <person name="Bess C."/>
            <person name="Blankenburg K."/>
            <person name="Forbes L."/>
            <person name="Fu Q."/>
            <person name="Gubbala S."/>
            <person name="Hirani K."/>
            <person name="Jayaseelan J.C."/>
            <person name="Lara F."/>
            <person name="Munidasa M."/>
            <person name="Palculict T."/>
            <person name="Patil S."/>
            <person name="Pu L.-L."/>
            <person name="Saada N."/>
            <person name="Tang L."/>
            <person name="Weissenberger G."/>
            <person name="Zhu Y."/>
            <person name="Hemphill L."/>
            <person name="Shang Y."/>
            <person name="Youmans B."/>
            <person name="Ayvaz T."/>
            <person name="Ross M."/>
            <person name="Santibanez J."/>
            <person name="Aqrawi P."/>
            <person name="Gross S."/>
            <person name="Joshi V."/>
            <person name="Fowler G."/>
            <person name="Nazareth L."/>
            <person name="Reid J."/>
            <person name="Worley K."/>
            <person name="Petrosino J."/>
            <person name="Highlander S."/>
            <person name="Gibbs R."/>
        </authorList>
    </citation>
    <scope>NUCLEOTIDE SEQUENCE [LARGE SCALE GENOMIC DNA]</scope>
    <source>
        <strain evidence="4 5">ATCC BAA-614</strain>
    </source>
</reference>
<dbReference type="HOGENOM" id="CLU_000445_30_4_11"/>
<sequence>MPSRGGQKQIQQKFREMSLDVLVLTDADDFDRALPLLTPFARIMRRAPLTDDLRAPADSAHVAIIDARRDPAAARAACRRLASAAPATAVVALVAPADEVVTDSDWNIDDVVAPGTNPDDLQDRLRRAIVQRRNAINGSLRFGALLLHPTSFAASLEGEDLGLTLTEFKLLSFLVQHAGRPFTRTRLMHEAWGYDCNGRVRSVDVHVRRLRAKLGSRHQSMVDTVRGVGYMAATPPHPEWIVSESTPTPMWANAASVRAVTPAQ</sequence>
<evidence type="ECO:0000313" key="4">
    <source>
        <dbReference type="EMBL" id="EFG73842.1"/>
    </source>
</evidence>
<evidence type="ECO:0000256" key="1">
    <source>
        <dbReference type="ARBA" id="ARBA00023125"/>
    </source>
</evidence>
<dbReference type="EMBL" id="ADNV01000393">
    <property type="protein sequence ID" value="EFG73842.1"/>
    <property type="molecule type" value="Genomic_DNA"/>
</dbReference>
<comment type="caution">
    <text evidence="4">The sequence shown here is derived from an EMBL/GenBank/DDBJ whole genome shotgun (WGS) entry which is preliminary data.</text>
</comment>
<protein>
    <submittedName>
        <fullName evidence="4">Transcriptional regulatory protein, C-terminal domain protein</fullName>
    </submittedName>
</protein>
<dbReference type="InterPro" id="IPR016032">
    <property type="entry name" value="Sig_transdc_resp-reg_C-effctor"/>
</dbReference>
<keyword evidence="5" id="KW-1185">Reference proteome</keyword>
<name>D5PJ80_9MYCO</name>
<gene>
    <name evidence="4" type="ORF">HMPREF0591_6224</name>
</gene>
<dbReference type="SUPFAM" id="SSF46894">
    <property type="entry name" value="C-terminal effector domain of the bipartite response regulators"/>
    <property type="match status" value="1"/>
</dbReference>
<dbReference type="Gene3D" id="3.40.50.2300">
    <property type="match status" value="1"/>
</dbReference>
<dbReference type="AlphaFoldDB" id="D5PJ80"/>
<dbReference type="GO" id="GO:0006355">
    <property type="term" value="P:regulation of DNA-templated transcription"/>
    <property type="evidence" value="ECO:0007669"/>
    <property type="project" value="InterPro"/>
</dbReference>
<dbReference type="GO" id="GO:0000156">
    <property type="term" value="F:phosphorelay response regulator activity"/>
    <property type="evidence" value="ECO:0007669"/>
    <property type="project" value="TreeGrafter"/>
</dbReference>
<dbReference type="Pfam" id="PF21695">
    <property type="entry name" value="GlnR_1st"/>
    <property type="match status" value="1"/>
</dbReference>
<dbReference type="GO" id="GO:0032993">
    <property type="term" value="C:protein-DNA complex"/>
    <property type="evidence" value="ECO:0007669"/>
    <property type="project" value="TreeGrafter"/>
</dbReference>
<dbReference type="Proteomes" id="UP000003653">
    <property type="component" value="Unassembled WGS sequence"/>
</dbReference>
<keyword evidence="1 2" id="KW-0238">DNA-binding</keyword>
<evidence type="ECO:0000313" key="5">
    <source>
        <dbReference type="Proteomes" id="UP000003653"/>
    </source>
</evidence>
<dbReference type="Gene3D" id="1.10.10.10">
    <property type="entry name" value="Winged helix-like DNA-binding domain superfamily/Winged helix DNA-binding domain"/>
    <property type="match status" value="1"/>
</dbReference>
<dbReference type="PANTHER" id="PTHR48111:SF16">
    <property type="entry name" value="TRANSCRIPTIONAL REGULATORY PROTEIN GLNR"/>
    <property type="match status" value="1"/>
</dbReference>
<dbReference type="eggNOG" id="COG0745">
    <property type="taxonomic scope" value="Bacteria"/>
</dbReference>
<evidence type="ECO:0000259" key="3">
    <source>
        <dbReference type="PROSITE" id="PS51755"/>
    </source>
</evidence>
<evidence type="ECO:0000256" key="2">
    <source>
        <dbReference type="PROSITE-ProRule" id="PRU01091"/>
    </source>
</evidence>
<proteinExistence type="predicted"/>
<accession>D5PJ80</accession>
<dbReference type="CDD" id="cd00383">
    <property type="entry name" value="trans_reg_C"/>
    <property type="match status" value="1"/>
</dbReference>
<organism evidence="4 5">
    <name type="scientific">Mycobacterium parascrofulaceum ATCC BAA-614</name>
    <dbReference type="NCBI Taxonomy" id="525368"/>
    <lineage>
        <taxon>Bacteria</taxon>
        <taxon>Bacillati</taxon>
        <taxon>Actinomycetota</taxon>
        <taxon>Actinomycetes</taxon>
        <taxon>Mycobacteriales</taxon>
        <taxon>Mycobacteriaceae</taxon>
        <taxon>Mycobacterium</taxon>
        <taxon>Mycobacterium simiae complex</taxon>
    </lineage>
</organism>
<dbReference type="GO" id="GO:0000976">
    <property type="term" value="F:transcription cis-regulatory region binding"/>
    <property type="evidence" value="ECO:0007669"/>
    <property type="project" value="TreeGrafter"/>
</dbReference>
<dbReference type="SMART" id="SM00862">
    <property type="entry name" value="Trans_reg_C"/>
    <property type="match status" value="1"/>
</dbReference>
<dbReference type="GO" id="GO:0005829">
    <property type="term" value="C:cytosol"/>
    <property type="evidence" value="ECO:0007669"/>
    <property type="project" value="TreeGrafter"/>
</dbReference>
<dbReference type="PANTHER" id="PTHR48111">
    <property type="entry name" value="REGULATOR OF RPOS"/>
    <property type="match status" value="1"/>
</dbReference>
<feature type="domain" description="OmpR/PhoB-type" evidence="3">
    <location>
        <begin position="137"/>
        <end position="234"/>
    </location>
</feature>
<dbReference type="InterPro" id="IPR049170">
    <property type="entry name" value="GlnR_N"/>
</dbReference>
<dbReference type="InterPro" id="IPR001867">
    <property type="entry name" value="OmpR/PhoB-type_DNA-bd"/>
</dbReference>
<dbReference type="PROSITE" id="PS51755">
    <property type="entry name" value="OMPR_PHOB"/>
    <property type="match status" value="1"/>
</dbReference>
<dbReference type="Pfam" id="PF00486">
    <property type="entry name" value="Trans_reg_C"/>
    <property type="match status" value="1"/>
</dbReference>